<reference evidence="6 7" key="1">
    <citation type="submission" date="2018-11" db="EMBL/GenBank/DDBJ databases">
        <title>Chryseotalea sanarue gen. nov., sp., nov., a member of the family Cytophagaceae, isolated from a brackish lake in Hamamatsu Japan.</title>
        <authorList>
            <person name="Maejima Y."/>
            <person name="Iino T."/>
            <person name="Muraguchi Y."/>
            <person name="Fukuda K."/>
            <person name="Ohkuma M."/>
            <person name="Moriuchi R."/>
            <person name="Dohra H."/>
            <person name="Kimbara K."/>
            <person name="Shintani M."/>
        </authorList>
    </citation>
    <scope>NUCLEOTIDE SEQUENCE [LARGE SCALE GENOMIC DNA]</scope>
    <source>
        <strain evidence="6 7">Ys</strain>
    </source>
</reference>
<dbReference type="GO" id="GO:0006654">
    <property type="term" value="P:phosphatidic acid biosynthetic process"/>
    <property type="evidence" value="ECO:0007669"/>
    <property type="project" value="TreeGrafter"/>
</dbReference>
<dbReference type="EMBL" id="BHXQ01000003">
    <property type="protein sequence ID" value="GCC51612.1"/>
    <property type="molecule type" value="Genomic_DNA"/>
</dbReference>
<dbReference type="CDD" id="cd07989">
    <property type="entry name" value="LPLAT_AGPAT-like"/>
    <property type="match status" value="1"/>
</dbReference>
<evidence type="ECO:0000256" key="1">
    <source>
        <dbReference type="ARBA" id="ARBA00005189"/>
    </source>
</evidence>
<dbReference type="InterPro" id="IPR002123">
    <property type="entry name" value="Plipid/glycerol_acylTrfase"/>
</dbReference>
<keyword evidence="4" id="KW-1133">Transmembrane helix</keyword>
<keyword evidence="7" id="KW-1185">Reference proteome</keyword>
<feature type="domain" description="Phospholipid/glycerol acyltransferase" evidence="5">
    <location>
        <begin position="32"/>
        <end position="146"/>
    </location>
</feature>
<name>A0A401U9R0_9BACT</name>
<comment type="pathway">
    <text evidence="1">Lipid metabolism.</text>
</comment>
<protein>
    <submittedName>
        <fullName evidence="6">1-acyl-sn-glycerol-3-phosphate acyltransferase</fullName>
    </submittedName>
</protein>
<keyword evidence="3 6" id="KW-0012">Acyltransferase</keyword>
<keyword evidence="2 6" id="KW-0808">Transferase</keyword>
<organism evidence="6 7">
    <name type="scientific">Chryseotalea sanaruensis</name>
    <dbReference type="NCBI Taxonomy" id="2482724"/>
    <lineage>
        <taxon>Bacteria</taxon>
        <taxon>Pseudomonadati</taxon>
        <taxon>Bacteroidota</taxon>
        <taxon>Cytophagia</taxon>
        <taxon>Cytophagales</taxon>
        <taxon>Chryseotaleaceae</taxon>
        <taxon>Chryseotalea</taxon>
    </lineage>
</organism>
<dbReference type="Proteomes" id="UP000288227">
    <property type="component" value="Unassembled WGS sequence"/>
</dbReference>
<evidence type="ECO:0000259" key="5">
    <source>
        <dbReference type="SMART" id="SM00563"/>
    </source>
</evidence>
<dbReference type="SUPFAM" id="SSF69593">
    <property type="entry name" value="Glycerol-3-phosphate (1)-acyltransferase"/>
    <property type="match status" value="1"/>
</dbReference>
<dbReference type="GO" id="GO:0003841">
    <property type="term" value="F:1-acylglycerol-3-phosphate O-acyltransferase activity"/>
    <property type="evidence" value="ECO:0007669"/>
    <property type="project" value="TreeGrafter"/>
</dbReference>
<comment type="caution">
    <text evidence="6">The sequence shown here is derived from an EMBL/GenBank/DDBJ whole genome shotgun (WGS) entry which is preliminary data.</text>
</comment>
<dbReference type="AlphaFoldDB" id="A0A401U9R0"/>
<evidence type="ECO:0000256" key="2">
    <source>
        <dbReference type="ARBA" id="ARBA00022679"/>
    </source>
</evidence>
<evidence type="ECO:0000313" key="7">
    <source>
        <dbReference type="Proteomes" id="UP000288227"/>
    </source>
</evidence>
<dbReference type="Pfam" id="PF01553">
    <property type="entry name" value="Acyltransferase"/>
    <property type="match status" value="1"/>
</dbReference>
<dbReference type="PANTHER" id="PTHR10434:SF66">
    <property type="entry name" value="PHOSPHOLIPID_GLYCEROL ACYLTRANSFERASE DOMAIN-CONTAINING PROTEIN"/>
    <property type="match status" value="1"/>
</dbReference>
<keyword evidence="4" id="KW-0472">Membrane</keyword>
<gene>
    <name evidence="6" type="ORF">SanaruYs_18390</name>
</gene>
<dbReference type="SMART" id="SM00563">
    <property type="entry name" value="PlsC"/>
    <property type="match status" value="1"/>
</dbReference>
<evidence type="ECO:0000256" key="3">
    <source>
        <dbReference type="ARBA" id="ARBA00023315"/>
    </source>
</evidence>
<dbReference type="PANTHER" id="PTHR10434">
    <property type="entry name" value="1-ACYL-SN-GLYCEROL-3-PHOSPHATE ACYLTRANSFERASE"/>
    <property type="match status" value="1"/>
</dbReference>
<sequence length="200" mass="23000">MLNRVWAYFFFTLIAMPFSLEGKKRLDRNRQYIFVANHFSYLDIASMGFNPVNAVFVGKNDMESVPLFGFMYKKLHITVNRGSLSSRVNTLKRSMQAIDDGKSLVIFPEGGILTHQAPHMTRFKDGAFRVAIEKQIAIVPVTIPNNWIILPDQNPLLLRWGVMKVVFHEPIETKGMTLDNLTKLKEDIFNTIDKKLKHES</sequence>
<proteinExistence type="predicted"/>
<feature type="transmembrane region" description="Helical" evidence="4">
    <location>
        <begin position="6"/>
        <end position="22"/>
    </location>
</feature>
<keyword evidence="4" id="KW-0812">Transmembrane</keyword>
<accession>A0A401U9R0</accession>
<evidence type="ECO:0000256" key="4">
    <source>
        <dbReference type="SAM" id="Phobius"/>
    </source>
</evidence>
<evidence type="ECO:0000313" key="6">
    <source>
        <dbReference type="EMBL" id="GCC51612.1"/>
    </source>
</evidence>